<dbReference type="PROSITE" id="PS00307">
    <property type="entry name" value="LECTIN_LEGUME_BETA"/>
    <property type="match status" value="1"/>
</dbReference>
<dbReference type="InterPro" id="IPR001220">
    <property type="entry name" value="Legume_lectin_dom"/>
</dbReference>
<keyword evidence="16" id="KW-0675">Receptor</keyword>
<reference evidence="21" key="1">
    <citation type="submission" date="2016-03" db="EMBL/GenBank/DDBJ databases">
        <title>Mechanisms controlling the formation of the plant cell surface in tip-growing cells are functionally conserved among land plants.</title>
        <authorList>
            <person name="Honkanen S."/>
            <person name="Jones V.A."/>
            <person name="Morieri G."/>
            <person name="Champion C."/>
            <person name="Hetherington A.J."/>
            <person name="Kelly S."/>
            <person name="Saint-Marcoux D."/>
            <person name="Proust H."/>
            <person name="Prescott H."/>
            <person name="Dolan L."/>
        </authorList>
    </citation>
    <scope>NUCLEOTIDE SEQUENCE [LARGE SCALE GENOMIC DNA]</scope>
    <source>
        <tissue evidence="21">Whole gametophyte</tissue>
    </source>
</reference>
<keyword evidence="10" id="KW-0430">Lectin</keyword>
<proteinExistence type="inferred from homology"/>
<dbReference type="FunFam" id="3.30.200.20:FF:000162">
    <property type="entry name" value="Adenine nucleotide alpha hydrolase-like domain kinase"/>
    <property type="match status" value="1"/>
</dbReference>
<keyword evidence="17" id="KW-0325">Glycoprotein</keyword>
<dbReference type="InterPro" id="IPR008271">
    <property type="entry name" value="Ser/Thr_kinase_AS"/>
</dbReference>
<evidence type="ECO:0000256" key="4">
    <source>
        <dbReference type="ARBA" id="ARBA00012513"/>
    </source>
</evidence>
<organism evidence="21 22">
    <name type="scientific">Marchantia polymorpha subsp. ruderalis</name>
    <dbReference type="NCBI Taxonomy" id="1480154"/>
    <lineage>
        <taxon>Eukaryota</taxon>
        <taxon>Viridiplantae</taxon>
        <taxon>Streptophyta</taxon>
        <taxon>Embryophyta</taxon>
        <taxon>Marchantiophyta</taxon>
        <taxon>Marchantiopsida</taxon>
        <taxon>Marchantiidae</taxon>
        <taxon>Marchantiales</taxon>
        <taxon>Marchantiaceae</taxon>
        <taxon>Marchantia</taxon>
    </lineage>
</organism>
<keyword evidence="14" id="KW-1133">Transmembrane helix</keyword>
<dbReference type="PROSITE" id="PS00108">
    <property type="entry name" value="PROTEIN_KINASE_ST"/>
    <property type="match status" value="1"/>
</dbReference>
<evidence type="ECO:0000256" key="18">
    <source>
        <dbReference type="PROSITE-ProRule" id="PRU10141"/>
    </source>
</evidence>
<feature type="chain" id="PRO_5008052612" description="non-specific serine/threonine protein kinase" evidence="19">
    <location>
        <begin position="42"/>
        <end position="579"/>
    </location>
</feature>
<dbReference type="Pfam" id="PF00069">
    <property type="entry name" value="Pkinase"/>
    <property type="match status" value="1"/>
</dbReference>
<feature type="domain" description="Protein kinase" evidence="20">
    <location>
        <begin position="274"/>
        <end position="551"/>
    </location>
</feature>
<dbReference type="PROSITE" id="PS50011">
    <property type="entry name" value="PROTEIN_KINASE_DOM"/>
    <property type="match status" value="1"/>
</dbReference>
<evidence type="ECO:0000256" key="10">
    <source>
        <dbReference type="ARBA" id="ARBA00022734"/>
    </source>
</evidence>
<evidence type="ECO:0000256" key="16">
    <source>
        <dbReference type="ARBA" id="ARBA00023170"/>
    </source>
</evidence>
<dbReference type="InterPro" id="IPR017441">
    <property type="entry name" value="Protein_kinase_ATP_BS"/>
</dbReference>
<protein>
    <recommendedName>
        <fullName evidence="4">non-specific serine/threonine protein kinase</fullName>
        <ecNumber evidence="4">2.7.11.1</ecNumber>
    </recommendedName>
</protein>
<dbReference type="SUPFAM" id="SSF49899">
    <property type="entry name" value="Concanavalin A-like lectins/glucanases"/>
    <property type="match status" value="1"/>
</dbReference>
<dbReference type="GO" id="GO:0005524">
    <property type="term" value="F:ATP binding"/>
    <property type="evidence" value="ECO:0007669"/>
    <property type="project" value="UniProtKB-UniRule"/>
</dbReference>
<dbReference type="GO" id="GO:0004674">
    <property type="term" value="F:protein serine/threonine kinase activity"/>
    <property type="evidence" value="ECO:0007669"/>
    <property type="project" value="UniProtKB-KW"/>
</dbReference>
<dbReference type="FunFam" id="1.10.510.10:FF:000240">
    <property type="entry name" value="Lectin-domain containing receptor kinase A4.3"/>
    <property type="match status" value="1"/>
</dbReference>
<evidence type="ECO:0000256" key="3">
    <source>
        <dbReference type="ARBA" id="ARBA00010217"/>
    </source>
</evidence>
<dbReference type="Gene3D" id="3.30.200.20">
    <property type="entry name" value="Phosphorylase Kinase, domain 1"/>
    <property type="match status" value="1"/>
</dbReference>
<feature type="signal peptide" evidence="19">
    <location>
        <begin position="1"/>
        <end position="41"/>
    </location>
</feature>
<evidence type="ECO:0000256" key="8">
    <source>
        <dbReference type="ARBA" id="ARBA00022692"/>
    </source>
</evidence>
<keyword evidence="12" id="KW-0418">Kinase</keyword>
<keyword evidence="5" id="KW-1003">Cell membrane</keyword>
<evidence type="ECO:0000256" key="9">
    <source>
        <dbReference type="ARBA" id="ARBA00022729"/>
    </source>
</evidence>
<evidence type="ECO:0000256" key="1">
    <source>
        <dbReference type="ARBA" id="ARBA00004251"/>
    </source>
</evidence>
<dbReference type="GO" id="GO:0030246">
    <property type="term" value="F:carbohydrate binding"/>
    <property type="evidence" value="ECO:0007669"/>
    <property type="project" value="UniProtKB-KW"/>
</dbReference>
<evidence type="ECO:0000256" key="5">
    <source>
        <dbReference type="ARBA" id="ARBA00022475"/>
    </source>
</evidence>
<keyword evidence="22" id="KW-1185">Reference proteome</keyword>
<evidence type="ECO:0000256" key="17">
    <source>
        <dbReference type="ARBA" id="ARBA00023180"/>
    </source>
</evidence>
<dbReference type="Proteomes" id="UP000077202">
    <property type="component" value="Unassembled WGS sequence"/>
</dbReference>
<dbReference type="InterPro" id="IPR050528">
    <property type="entry name" value="L-type_Lectin-RKs"/>
</dbReference>
<dbReference type="Gene3D" id="2.60.120.200">
    <property type="match status" value="1"/>
</dbReference>
<comment type="subcellular location">
    <subcellularLocation>
        <location evidence="1">Cell membrane</location>
        <topology evidence="1">Single-pass type I membrane protein</topology>
    </subcellularLocation>
</comment>
<evidence type="ECO:0000259" key="20">
    <source>
        <dbReference type="PROSITE" id="PS50011"/>
    </source>
</evidence>
<feature type="binding site" evidence="18">
    <location>
        <position position="303"/>
    </location>
    <ligand>
        <name>ATP</name>
        <dbReference type="ChEBI" id="CHEBI:30616"/>
    </ligand>
</feature>
<dbReference type="CDD" id="cd14066">
    <property type="entry name" value="STKc_IRAK"/>
    <property type="match status" value="1"/>
</dbReference>
<evidence type="ECO:0000256" key="2">
    <source>
        <dbReference type="ARBA" id="ARBA00008536"/>
    </source>
</evidence>
<dbReference type="PROSITE" id="PS00107">
    <property type="entry name" value="PROTEIN_KINASE_ATP"/>
    <property type="match status" value="1"/>
</dbReference>
<dbReference type="GO" id="GO:0005886">
    <property type="term" value="C:plasma membrane"/>
    <property type="evidence" value="ECO:0007669"/>
    <property type="project" value="UniProtKB-SubCell"/>
</dbReference>
<keyword evidence="8" id="KW-0812">Transmembrane</keyword>
<evidence type="ECO:0000256" key="15">
    <source>
        <dbReference type="ARBA" id="ARBA00023136"/>
    </source>
</evidence>
<dbReference type="InterPro" id="IPR011009">
    <property type="entry name" value="Kinase-like_dom_sf"/>
</dbReference>
<dbReference type="Gene3D" id="1.10.510.10">
    <property type="entry name" value="Transferase(Phosphotransferase) domain 1"/>
    <property type="match status" value="1"/>
</dbReference>
<dbReference type="SUPFAM" id="SSF56112">
    <property type="entry name" value="Protein kinase-like (PK-like)"/>
    <property type="match status" value="1"/>
</dbReference>
<evidence type="ECO:0000256" key="14">
    <source>
        <dbReference type="ARBA" id="ARBA00022989"/>
    </source>
</evidence>
<comment type="similarity">
    <text evidence="2">In the N-terminal section; belongs to the leguminous lectin family.</text>
</comment>
<dbReference type="InterPro" id="IPR019825">
    <property type="entry name" value="Lectin_legB_Mn/Ca_BS"/>
</dbReference>
<keyword evidence="6" id="KW-0723">Serine/threonine-protein kinase</keyword>
<name>A0A176WMZ5_MARPO</name>
<evidence type="ECO:0000256" key="6">
    <source>
        <dbReference type="ARBA" id="ARBA00022527"/>
    </source>
</evidence>
<evidence type="ECO:0000313" key="22">
    <source>
        <dbReference type="Proteomes" id="UP000077202"/>
    </source>
</evidence>
<evidence type="ECO:0000256" key="12">
    <source>
        <dbReference type="ARBA" id="ARBA00022777"/>
    </source>
</evidence>
<comment type="similarity">
    <text evidence="3">In the C-terminal section; belongs to the protein kinase superfamily. Ser/Thr protein kinase family.</text>
</comment>
<dbReference type="AlphaFoldDB" id="A0A176WMZ5"/>
<evidence type="ECO:0000256" key="19">
    <source>
        <dbReference type="SAM" id="SignalP"/>
    </source>
</evidence>
<gene>
    <name evidence="21" type="ORF">AXG93_1299s1250</name>
</gene>
<evidence type="ECO:0000256" key="11">
    <source>
        <dbReference type="ARBA" id="ARBA00022741"/>
    </source>
</evidence>
<evidence type="ECO:0000313" key="21">
    <source>
        <dbReference type="EMBL" id="OAE34510.1"/>
    </source>
</evidence>
<sequence length="579" mass="63728">MRAADPTSVALLSSPMGPTATSTALGLILLLLLSVFLGGQALSFSLDQGADGFRCQDNVLCLGNATTDGQSGQLSLISGPRETLFWTSGVAMYSTPVGMTDHRVSAVASFNTSFTFETKAEGKQGPKGLAHQEPGDGLTFFITDNTVVSGAYGANFGVFPEGYWDPNTTVVAVEFDTYQNWEYDTPTPHVGLDIGSVKSKVSELSFNTCRGFENGLCSVWIDYDGASGKLVVCADIALRRRRVMSATTLAQQELNSHIPTTYSFQELEDATGGFSEEFRLGEGGFGEVYRGVMPRTQALVAIKRLKEQSPQGEEEFLSEVAAITQIRHRHVVQLLGWCDHRGAYMLVYEYMPNGSLDKVLFGPRRDVLLWPRRKRIVAGVAAALHYLHEGWSKQVLHRDIKSSNILLDSLFEAKLGDFGLAVTGEHQKLLSSTKVVGTEGYLAPEAAILGKYTAKSDVYAFGIVLLETATGRRAIDTRFPENEMILVKWVWRCFREGDLLRAADPLLAGKFRVSEMRQMLLLGLLCANPDSNARPSSRQIIQRLFGEAPILPSADPESCLRNCRGHFEEYSTELLYRHY</sequence>
<dbReference type="Pfam" id="PF00139">
    <property type="entry name" value="Lectin_legB"/>
    <property type="match status" value="1"/>
</dbReference>
<keyword evidence="15" id="KW-0472">Membrane</keyword>
<evidence type="ECO:0000256" key="13">
    <source>
        <dbReference type="ARBA" id="ARBA00022840"/>
    </source>
</evidence>
<keyword evidence="11 18" id="KW-0547">Nucleotide-binding</keyword>
<dbReference type="EC" id="2.7.11.1" evidence="4"/>
<dbReference type="PANTHER" id="PTHR27007">
    <property type="match status" value="1"/>
</dbReference>
<dbReference type="SMART" id="SM00220">
    <property type="entry name" value="S_TKc"/>
    <property type="match status" value="1"/>
</dbReference>
<dbReference type="GO" id="GO:0002229">
    <property type="term" value="P:defense response to oomycetes"/>
    <property type="evidence" value="ECO:0007669"/>
    <property type="project" value="UniProtKB-ARBA"/>
</dbReference>
<comment type="caution">
    <text evidence="21">The sequence shown here is derived from an EMBL/GenBank/DDBJ whole genome shotgun (WGS) entry which is preliminary data.</text>
</comment>
<keyword evidence="9 19" id="KW-0732">Signal</keyword>
<keyword evidence="7" id="KW-0808">Transferase</keyword>
<dbReference type="InterPro" id="IPR000719">
    <property type="entry name" value="Prot_kinase_dom"/>
</dbReference>
<dbReference type="InterPro" id="IPR013320">
    <property type="entry name" value="ConA-like_dom_sf"/>
</dbReference>
<evidence type="ECO:0000256" key="7">
    <source>
        <dbReference type="ARBA" id="ARBA00022679"/>
    </source>
</evidence>
<dbReference type="EMBL" id="LVLJ01000396">
    <property type="protein sequence ID" value="OAE34510.1"/>
    <property type="molecule type" value="Genomic_DNA"/>
</dbReference>
<accession>A0A176WMZ5</accession>
<keyword evidence="13 18" id="KW-0067">ATP-binding</keyword>